<keyword evidence="1" id="KW-0539">Nucleus</keyword>
<keyword evidence="1" id="KW-0804">Transcription</keyword>
<dbReference type="GO" id="GO:0005634">
    <property type="term" value="C:nucleus"/>
    <property type="evidence" value="ECO:0007669"/>
    <property type="project" value="UniProtKB-SubCell"/>
</dbReference>
<evidence type="ECO:0000259" key="2">
    <source>
        <dbReference type="SMART" id="SM01372"/>
    </source>
</evidence>
<reference evidence="3" key="1">
    <citation type="submission" date="2021-01" db="EMBL/GenBank/DDBJ databases">
        <authorList>
            <consortium name="Genoscope - CEA"/>
            <person name="William W."/>
        </authorList>
    </citation>
    <scope>NUCLEOTIDE SEQUENCE</scope>
</reference>
<dbReference type="EMBL" id="CAJJDN010000121">
    <property type="protein sequence ID" value="CAD8119557.1"/>
    <property type="molecule type" value="Genomic_DNA"/>
</dbReference>
<dbReference type="GO" id="GO:0000981">
    <property type="term" value="F:DNA-binding transcription factor activity, RNA polymerase II-specific"/>
    <property type="evidence" value="ECO:0007669"/>
    <property type="project" value="TreeGrafter"/>
</dbReference>
<keyword evidence="1" id="KW-0805">Transcription regulation</keyword>
<keyword evidence="4" id="KW-1185">Reference proteome</keyword>
<accession>A0A8S1QXJ1</accession>
<sequence>MITNDNVNSRSYDPPIIPDASQILEESQFINISQKHLLFPNSPFQIVKPWDVGDCEFPFDQQVLPMMFENCQSEQLSPKQEIRKPSKNSNLQFATPQKVQPYRRYQSERVERRTYNYEQQNQPMRSQKGLRHLSIKVKEIVFELRSTSYKDVAERLIQELSKEEGRLLDYDNSKDEQNIKRRVYDALNVMIASKVLRKEGKKVKSDVYSELSGKIKLQDRDTQKEKLIRKQKLLQGKKKHLADLIKKWKTANSLVERNKNLQNQFQQSFYFPLIIFYADQKHPKFLKDKKSLKIQMKNKLDILSDLDIAKELFLENVDNDKILEECLKLQ</sequence>
<dbReference type="FunFam" id="1.10.10.10:FF:000360">
    <property type="entry name" value="Transcription factor Dp-1, a"/>
    <property type="match status" value="1"/>
</dbReference>
<evidence type="ECO:0000313" key="3">
    <source>
        <dbReference type="EMBL" id="CAD8119557.1"/>
    </source>
</evidence>
<dbReference type="SMART" id="SM01372">
    <property type="entry name" value="E2F_TDP"/>
    <property type="match status" value="1"/>
</dbReference>
<proteinExistence type="inferred from homology"/>
<gene>
    <name evidence="3" type="ORF">PSON_ATCC_30995.1.T1210183</name>
</gene>
<dbReference type="PANTHER" id="PTHR12548">
    <property type="entry name" value="TRANSCRIPTION FACTOR DP"/>
    <property type="match status" value="1"/>
</dbReference>
<dbReference type="OrthoDB" id="295086at2759"/>
<dbReference type="GO" id="GO:0051726">
    <property type="term" value="P:regulation of cell cycle"/>
    <property type="evidence" value="ECO:0007669"/>
    <property type="project" value="InterPro"/>
</dbReference>
<evidence type="ECO:0000313" key="4">
    <source>
        <dbReference type="Proteomes" id="UP000692954"/>
    </source>
</evidence>
<dbReference type="GO" id="GO:0005667">
    <property type="term" value="C:transcription regulator complex"/>
    <property type="evidence" value="ECO:0007669"/>
    <property type="project" value="InterPro"/>
</dbReference>
<comment type="caution">
    <text evidence="3">The sequence shown here is derived from an EMBL/GenBank/DDBJ whole genome shotgun (WGS) entry which is preliminary data.</text>
</comment>
<dbReference type="AlphaFoldDB" id="A0A8S1QXJ1"/>
<name>A0A8S1QXJ1_9CILI</name>
<comment type="subcellular location">
    <subcellularLocation>
        <location evidence="1">Nucleus</location>
    </subcellularLocation>
</comment>
<protein>
    <recommendedName>
        <fullName evidence="2">E2F/DP family winged-helix DNA-binding domain-containing protein</fullName>
    </recommendedName>
</protein>
<dbReference type="Pfam" id="PF02319">
    <property type="entry name" value="WHD_E2F_TDP"/>
    <property type="match status" value="1"/>
</dbReference>
<organism evidence="3 4">
    <name type="scientific">Paramecium sonneborni</name>
    <dbReference type="NCBI Taxonomy" id="65129"/>
    <lineage>
        <taxon>Eukaryota</taxon>
        <taxon>Sar</taxon>
        <taxon>Alveolata</taxon>
        <taxon>Ciliophora</taxon>
        <taxon>Intramacronucleata</taxon>
        <taxon>Oligohymenophorea</taxon>
        <taxon>Peniculida</taxon>
        <taxon>Parameciidae</taxon>
        <taxon>Paramecium</taxon>
    </lineage>
</organism>
<dbReference type="InterPro" id="IPR015648">
    <property type="entry name" value="Transcrpt_fac_DP"/>
</dbReference>
<dbReference type="InterPro" id="IPR003316">
    <property type="entry name" value="E2F_WHTH_DNA-bd_dom"/>
</dbReference>
<dbReference type="GO" id="GO:0000977">
    <property type="term" value="F:RNA polymerase II transcription regulatory region sequence-specific DNA binding"/>
    <property type="evidence" value="ECO:0007669"/>
    <property type="project" value="TreeGrafter"/>
</dbReference>
<dbReference type="PANTHER" id="PTHR12548:SF9">
    <property type="entry name" value="TRANSCRIPTION FACTOR DP"/>
    <property type="match status" value="1"/>
</dbReference>
<feature type="domain" description="E2F/DP family winged-helix DNA-binding" evidence="2">
    <location>
        <begin position="125"/>
        <end position="207"/>
    </location>
</feature>
<comment type="similarity">
    <text evidence="1">Belongs to the E2F/DP family.</text>
</comment>
<keyword evidence="1" id="KW-0238">DNA-binding</keyword>
<evidence type="ECO:0000256" key="1">
    <source>
        <dbReference type="RuleBase" id="RU003796"/>
    </source>
</evidence>
<dbReference type="Proteomes" id="UP000692954">
    <property type="component" value="Unassembled WGS sequence"/>
</dbReference>